<evidence type="ECO:0000313" key="10">
    <source>
        <dbReference type="Proteomes" id="UP000571950"/>
    </source>
</evidence>
<feature type="transmembrane region" description="Helical" evidence="7">
    <location>
        <begin position="12"/>
        <end position="33"/>
    </location>
</feature>
<dbReference type="PANTHER" id="PTHR30506">
    <property type="entry name" value="INNER MEMBRANE PROTEIN"/>
    <property type="match status" value="1"/>
</dbReference>
<feature type="domain" description="Glycine transporter" evidence="8">
    <location>
        <begin position="100"/>
        <end position="171"/>
    </location>
</feature>
<reference evidence="9 10" key="1">
    <citation type="submission" date="2020-08" db="EMBL/GenBank/DDBJ databases">
        <title>Genomic Encyclopedia of Type Strains, Phase IV (KMG-IV): sequencing the most valuable type-strain genomes for metagenomic binning, comparative biology and taxonomic classification.</title>
        <authorList>
            <person name="Goeker M."/>
        </authorList>
    </citation>
    <scope>NUCLEOTIDE SEQUENCE [LARGE SCALE GENOMIC DNA]</scope>
    <source>
        <strain evidence="9 10">DSM 26189</strain>
    </source>
</reference>
<feature type="transmembrane region" description="Helical" evidence="7">
    <location>
        <begin position="157"/>
        <end position="174"/>
    </location>
</feature>
<gene>
    <name evidence="9" type="ORF">GGR43_003341</name>
</gene>
<evidence type="ECO:0000259" key="8">
    <source>
        <dbReference type="Pfam" id="PF03458"/>
    </source>
</evidence>
<keyword evidence="6 7" id="KW-0472">Membrane</keyword>
<dbReference type="RefSeq" id="WP_188073076.1">
    <property type="nucleotide sequence ID" value="NZ_BSPS01000002.1"/>
</dbReference>
<sequence>MAPAVIPIPIDSLLAALHIVGTAVFAASGALVAARLRLTLVTFLFFALATGVGGGTVRDLLIGAPVFWVHDPRLAIVCCVAGLAVWFTPYRWLSPRAVDWLDAVGLAAYSVFGTAKAMSYGIDPFIAAVMGILTTCVGGVIRDLLAGQPSILIRPEIYVTAAALAAGLYPILLAGGASEAVAGLVAAVVGFALRAVAMTKGWGLPAYRGGDSD</sequence>
<evidence type="ECO:0000256" key="2">
    <source>
        <dbReference type="ARBA" id="ARBA00008193"/>
    </source>
</evidence>
<evidence type="ECO:0000256" key="7">
    <source>
        <dbReference type="SAM" id="Phobius"/>
    </source>
</evidence>
<feature type="transmembrane region" description="Helical" evidence="7">
    <location>
        <begin position="40"/>
        <end position="68"/>
    </location>
</feature>
<dbReference type="GO" id="GO:0005886">
    <property type="term" value="C:plasma membrane"/>
    <property type="evidence" value="ECO:0007669"/>
    <property type="project" value="UniProtKB-SubCell"/>
</dbReference>
<dbReference type="Pfam" id="PF03458">
    <property type="entry name" value="Gly_transporter"/>
    <property type="match status" value="2"/>
</dbReference>
<feature type="transmembrane region" description="Helical" evidence="7">
    <location>
        <begin position="180"/>
        <end position="197"/>
    </location>
</feature>
<dbReference type="AlphaFoldDB" id="A0A7W6BTK9"/>
<protein>
    <submittedName>
        <fullName evidence="9">Putative membrane protein YeiH</fullName>
    </submittedName>
</protein>
<organism evidence="9 10">
    <name type="scientific">Sphingobium jiangsuense</name>
    <dbReference type="NCBI Taxonomy" id="870476"/>
    <lineage>
        <taxon>Bacteria</taxon>
        <taxon>Pseudomonadati</taxon>
        <taxon>Pseudomonadota</taxon>
        <taxon>Alphaproteobacteria</taxon>
        <taxon>Sphingomonadales</taxon>
        <taxon>Sphingomonadaceae</taxon>
        <taxon>Sphingobium</taxon>
    </lineage>
</organism>
<comment type="similarity">
    <text evidence="2">Belongs to the UPF0126 family.</text>
</comment>
<keyword evidence="10" id="KW-1185">Reference proteome</keyword>
<evidence type="ECO:0000313" key="9">
    <source>
        <dbReference type="EMBL" id="MBB3927609.1"/>
    </source>
</evidence>
<evidence type="ECO:0000256" key="1">
    <source>
        <dbReference type="ARBA" id="ARBA00004651"/>
    </source>
</evidence>
<feature type="transmembrane region" description="Helical" evidence="7">
    <location>
        <begin position="74"/>
        <end position="93"/>
    </location>
</feature>
<dbReference type="Proteomes" id="UP000571950">
    <property type="component" value="Unassembled WGS sequence"/>
</dbReference>
<accession>A0A7W6BTK9</accession>
<keyword evidence="4 7" id="KW-0812">Transmembrane</keyword>
<keyword evidence="5 7" id="KW-1133">Transmembrane helix</keyword>
<dbReference type="PANTHER" id="PTHR30506:SF3">
    <property type="entry name" value="UPF0126 INNER MEMBRANE PROTEIN YADS-RELATED"/>
    <property type="match status" value="1"/>
</dbReference>
<keyword evidence="3" id="KW-1003">Cell membrane</keyword>
<proteinExistence type="inferred from homology"/>
<evidence type="ECO:0000256" key="5">
    <source>
        <dbReference type="ARBA" id="ARBA00022989"/>
    </source>
</evidence>
<feature type="transmembrane region" description="Helical" evidence="7">
    <location>
        <begin position="125"/>
        <end position="145"/>
    </location>
</feature>
<dbReference type="InterPro" id="IPR005115">
    <property type="entry name" value="Gly_transporter"/>
</dbReference>
<dbReference type="EMBL" id="JACIDT010000013">
    <property type="protein sequence ID" value="MBB3927609.1"/>
    <property type="molecule type" value="Genomic_DNA"/>
</dbReference>
<evidence type="ECO:0000256" key="6">
    <source>
        <dbReference type="ARBA" id="ARBA00023136"/>
    </source>
</evidence>
<feature type="domain" description="Glycine transporter" evidence="8">
    <location>
        <begin position="17"/>
        <end position="88"/>
    </location>
</feature>
<comment type="subcellular location">
    <subcellularLocation>
        <location evidence="1">Cell membrane</location>
        <topology evidence="1">Multi-pass membrane protein</topology>
    </subcellularLocation>
</comment>
<evidence type="ECO:0000256" key="4">
    <source>
        <dbReference type="ARBA" id="ARBA00022692"/>
    </source>
</evidence>
<evidence type="ECO:0000256" key="3">
    <source>
        <dbReference type="ARBA" id="ARBA00022475"/>
    </source>
</evidence>
<name>A0A7W6BTK9_9SPHN</name>
<comment type="caution">
    <text evidence="9">The sequence shown here is derived from an EMBL/GenBank/DDBJ whole genome shotgun (WGS) entry which is preliminary data.</text>
</comment>